<dbReference type="AlphaFoldDB" id="A0A543D1I5"/>
<name>A0A543D1I5_9PSEU</name>
<sequence>MGSLLSGLLRGAAAGAAGTTALTTATYVDTAVRARPPSDAAEQVVAALADASGMTVPGRRRERARRLTALGALTGTATGVGLGGLAGVSRAAGVRLPTAVGGPLLGLAAMAATDGPLAVLRISDPRRWSAVDWAADAVPHLLYGCTTHATLVAISRVAEGREAVPHADPAALLRAAALGAATGSRSSAGITAIALTSRREDTGAVASRLSGRTVGTLTALAAVGELVLDKLPIVPSRLAPQGLAPRVALGATAAGAAARREGHDSGLPGLVGAASAVGSALLGVRLRAAAERRFGSDRPGAVAEDALAALLAWLGARRRTAAAAPETTVRPLRR</sequence>
<keyword evidence="2" id="KW-1185">Reference proteome</keyword>
<comment type="caution">
    <text evidence="1">The sequence shown here is derived from an EMBL/GenBank/DDBJ whole genome shotgun (WGS) entry which is preliminary data.</text>
</comment>
<evidence type="ECO:0000313" key="2">
    <source>
        <dbReference type="Proteomes" id="UP000315677"/>
    </source>
</evidence>
<proteinExistence type="predicted"/>
<dbReference type="EMBL" id="VFPA01000006">
    <property type="protein sequence ID" value="TQM03195.1"/>
    <property type="molecule type" value="Genomic_DNA"/>
</dbReference>
<dbReference type="Proteomes" id="UP000315677">
    <property type="component" value="Unassembled WGS sequence"/>
</dbReference>
<protein>
    <submittedName>
        <fullName evidence="1">Putative membrane protein</fullName>
    </submittedName>
</protein>
<gene>
    <name evidence="1" type="ORF">FB558_7846</name>
</gene>
<organism evidence="1 2">
    <name type="scientific">Pseudonocardia kunmingensis</name>
    <dbReference type="NCBI Taxonomy" id="630975"/>
    <lineage>
        <taxon>Bacteria</taxon>
        <taxon>Bacillati</taxon>
        <taxon>Actinomycetota</taxon>
        <taxon>Actinomycetes</taxon>
        <taxon>Pseudonocardiales</taxon>
        <taxon>Pseudonocardiaceae</taxon>
        <taxon>Pseudonocardia</taxon>
    </lineage>
</organism>
<evidence type="ECO:0000313" key="1">
    <source>
        <dbReference type="EMBL" id="TQM03195.1"/>
    </source>
</evidence>
<dbReference type="RefSeq" id="WP_211367144.1">
    <property type="nucleotide sequence ID" value="NZ_VFPA01000006.1"/>
</dbReference>
<reference evidence="1 2" key="1">
    <citation type="submission" date="2019-06" db="EMBL/GenBank/DDBJ databases">
        <title>Sequencing the genomes of 1000 actinobacteria strains.</title>
        <authorList>
            <person name="Klenk H.-P."/>
        </authorList>
    </citation>
    <scope>NUCLEOTIDE SEQUENCE [LARGE SCALE GENOMIC DNA]</scope>
    <source>
        <strain evidence="1 2">DSM 45301</strain>
    </source>
</reference>
<accession>A0A543D1I5</accession>